<name>A0A2P2ILG1_RHIMU</name>
<accession>A0A2P2ILG1</accession>
<proteinExistence type="predicted"/>
<dbReference type="EMBL" id="GGEC01001597">
    <property type="protein sequence ID" value="MBW82080.1"/>
    <property type="molecule type" value="Transcribed_RNA"/>
</dbReference>
<organism evidence="1">
    <name type="scientific">Rhizophora mucronata</name>
    <name type="common">Asiatic mangrove</name>
    <dbReference type="NCBI Taxonomy" id="61149"/>
    <lineage>
        <taxon>Eukaryota</taxon>
        <taxon>Viridiplantae</taxon>
        <taxon>Streptophyta</taxon>
        <taxon>Embryophyta</taxon>
        <taxon>Tracheophyta</taxon>
        <taxon>Spermatophyta</taxon>
        <taxon>Magnoliopsida</taxon>
        <taxon>eudicotyledons</taxon>
        <taxon>Gunneridae</taxon>
        <taxon>Pentapetalae</taxon>
        <taxon>rosids</taxon>
        <taxon>fabids</taxon>
        <taxon>Malpighiales</taxon>
        <taxon>Rhizophoraceae</taxon>
        <taxon>Rhizophora</taxon>
    </lineage>
</organism>
<dbReference type="AlphaFoldDB" id="A0A2P2ILG1"/>
<evidence type="ECO:0000313" key="1">
    <source>
        <dbReference type="EMBL" id="MBW82080.1"/>
    </source>
</evidence>
<sequence length="54" mass="6291">MFLSCTYLQNGRLLRMKGRLVYHCNSLNLDHMLVVLEFRSGKGMQKLGTLQLFD</sequence>
<protein>
    <submittedName>
        <fullName evidence="1">Uncharacterized protein</fullName>
    </submittedName>
</protein>
<reference evidence="1" key="1">
    <citation type="submission" date="2018-02" db="EMBL/GenBank/DDBJ databases">
        <title>Rhizophora mucronata_Transcriptome.</title>
        <authorList>
            <person name="Meera S.P."/>
            <person name="Sreeshan A."/>
            <person name="Augustine A."/>
        </authorList>
    </citation>
    <scope>NUCLEOTIDE SEQUENCE</scope>
    <source>
        <tissue evidence="1">Leaf</tissue>
    </source>
</reference>